<dbReference type="GO" id="GO:0003700">
    <property type="term" value="F:DNA-binding transcription factor activity"/>
    <property type="evidence" value="ECO:0007669"/>
    <property type="project" value="InterPro"/>
</dbReference>
<evidence type="ECO:0000313" key="5">
    <source>
        <dbReference type="EMBL" id="QEC78534.1"/>
    </source>
</evidence>
<organism evidence="5 6">
    <name type="scientific">Mucilaginibacter ginsenosidivorax</name>
    <dbReference type="NCBI Taxonomy" id="862126"/>
    <lineage>
        <taxon>Bacteria</taxon>
        <taxon>Pseudomonadati</taxon>
        <taxon>Bacteroidota</taxon>
        <taxon>Sphingobacteriia</taxon>
        <taxon>Sphingobacteriales</taxon>
        <taxon>Sphingobacteriaceae</taxon>
        <taxon>Mucilaginibacter</taxon>
    </lineage>
</organism>
<keyword evidence="2" id="KW-0238">DNA-binding</keyword>
<dbReference type="SUPFAM" id="SSF46689">
    <property type="entry name" value="Homeodomain-like"/>
    <property type="match status" value="1"/>
</dbReference>
<dbReference type="Pfam" id="PF12833">
    <property type="entry name" value="HTH_18"/>
    <property type="match status" value="1"/>
</dbReference>
<keyword evidence="6" id="KW-1185">Reference proteome</keyword>
<keyword evidence="3" id="KW-0804">Transcription</keyword>
<evidence type="ECO:0000259" key="4">
    <source>
        <dbReference type="PROSITE" id="PS01124"/>
    </source>
</evidence>
<feature type="domain" description="HTH araC/xylS-type" evidence="4">
    <location>
        <begin position="186"/>
        <end position="284"/>
    </location>
</feature>
<dbReference type="RefSeq" id="WP_147057266.1">
    <property type="nucleotide sequence ID" value="NZ_CP042437.1"/>
</dbReference>
<dbReference type="Gene3D" id="1.10.10.60">
    <property type="entry name" value="Homeodomain-like"/>
    <property type="match status" value="1"/>
</dbReference>
<dbReference type="InterPro" id="IPR018060">
    <property type="entry name" value="HTH_AraC"/>
</dbReference>
<dbReference type="PANTHER" id="PTHR43280">
    <property type="entry name" value="ARAC-FAMILY TRANSCRIPTIONAL REGULATOR"/>
    <property type="match status" value="1"/>
</dbReference>
<dbReference type="InterPro" id="IPR037923">
    <property type="entry name" value="HTH-like"/>
</dbReference>
<sequence>MIKYSRTLFDPHNGNLAFSVSPFDSPFVFDKIQRHNYYTIILVLKGGGQLISGFSKFSLSGPLLCCFAPYQPYFIECAEEISGVSINFHPDFFCIHRHQNEIASNGLLFNNIYQPPLFKISDEDVSKFSELIGHMQTELLSPGIAQQELLVLYLKIVLINAIRIKTVQHEHALKDLEKMKEPAILYNLQEAIEKCYREKHSASDYARMLNISPNALARIVKTYFNKPLTDLIHERIIIEAKRELYLTSKPVKAIAYSLGFSDEYYFSRFFKKSADVSPHFYRDAVGSGREALL</sequence>
<evidence type="ECO:0000256" key="1">
    <source>
        <dbReference type="ARBA" id="ARBA00023015"/>
    </source>
</evidence>
<dbReference type="GO" id="GO:0043565">
    <property type="term" value="F:sequence-specific DNA binding"/>
    <property type="evidence" value="ECO:0007669"/>
    <property type="project" value="InterPro"/>
</dbReference>
<name>A0A5B8W3X9_9SPHI</name>
<dbReference type="InterPro" id="IPR009057">
    <property type="entry name" value="Homeodomain-like_sf"/>
</dbReference>
<reference evidence="5 6" key="1">
    <citation type="journal article" date="2013" name="J. Microbiol.">
        <title>Mucilaginibacter ginsenosidivorax sp. nov., with ginsenoside converting activity isolated from sediment.</title>
        <authorList>
            <person name="Kim J.K."/>
            <person name="Choi T.E."/>
            <person name="Liu Q.M."/>
            <person name="Park H.Y."/>
            <person name="Yi T.H."/>
            <person name="Yoon M.H."/>
            <person name="Kim S.C."/>
            <person name="Im W.T."/>
        </authorList>
    </citation>
    <scope>NUCLEOTIDE SEQUENCE [LARGE SCALE GENOMIC DNA]</scope>
    <source>
        <strain evidence="5 6">KHI28</strain>
    </source>
</reference>
<dbReference type="SUPFAM" id="SSF51215">
    <property type="entry name" value="Regulatory protein AraC"/>
    <property type="match status" value="1"/>
</dbReference>
<evidence type="ECO:0000256" key="2">
    <source>
        <dbReference type="ARBA" id="ARBA00023125"/>
    </source>
</evidence>
<dbReference type="PANTHER" id="PTHR43280:SF32">
    <property type="entry name" value="TRANSCRIPTIONAL REGULATORY PROTEIN"/>
    <property type="match status" value="1"/>
</dbReference>
<dbReference type="KEGG" id="mgk:FSB76_22240"/>
<gene>
    <name evidence="5" type="ORF">FSB76_22240</name>
</gene>
<dbReference type="SMART" id="SM00342">
    <property type="entry name" value="HTH_ARAC"/>
    <property type="match status" value="1"/>
</dbReference>
<dbReference type="PROSITE" id="PS01124">
    <property type="entry name" value="HTH_ARAC_FAMILY_2"/>
    <property type="match status" value="1"/>
</dbReference>
<dbReference type="EMBL" id="CP042437">
    <property type="protein sequence ID" value="QEC78534.1"/>
    <property type="molecule type" value="Genomic_DNA"/>
</dbReference>
<dbReference type="AlphaFoldDB" id="A0A5B8W3X9"/>
<dbReference type="OrthoDB" id="2585681at2"/>
<proteinExistence type="predicted"/>
<evidence type="ECO:0000256" key="3">
    <source>
        <dbReference type="ARBA" id="ARBA00023163"/>
    </source>
</evidence>
<accession>A0A5B8W3X9</accession>
<dbReference type="Proteomes" id="UP000321362">
    <property type="component" value="Chromosome"/>
</dbReference>
<protein>
    <submittedName>
        <fullName evidence="5">Helix-turn-helix domain-containing protein</fullName>
    </submittedName>
</protein>
<evidence type="ECO:0000313" key="6">
    <source>
        <dbReference type="Proteomes" id="UP000321362"/>
    </source>
</evidence>
<keyword evidence="1" id="KW-0805">Transcription regulation</keyword>